<evidence type="ECO:0000256" key="4">
    <source>
        <dbReference type="ARBA" id="ARBA00023163"/>
    </source>
</evidence>
<dbReference type="STRING" id="1423806.FD15_GL001302"/>
<comment type="caution">
    <text evidence="6">The sequence shown here is derived from an EMBL/GenBank/DDBJ whole genome shotgun (WGS) entry which is preliminary data.</text>
</comment>
<dbReference type="Gene3D" id="1.10.10.10">
    <property type="entry name" value="Winged helix-like DNA-binding domain superfamily/Winged helix DNA-binding domain"/>
    <property type="match status" value="1"/>
</dbReference>
<keyword evidence="2" id="KW-0805">Transcription regulation</keyword>
<dbReference type="PANTHER" id="PTHR30346">
    <property type="entry name" value="TRANSCRIPTIONAL DUAL REGULATOR HCAR-RELATED"/>
    <property type="match status" value="1"/>
</dbReference>
<proteinExistence type="inferred from homology"/>
<dbReference type="GO" id="GO:0003677">
    <property type="term" value="F:DNA binding"/>
    <property type="evidence" value="ECO:0007669"/>
    <property type="project" value="UniProtKB-KW"/>
</dbReference>
<dbReference type="InterPro" id="IPR000847">
    <property type="entry name" value="LysR_HTH_N"/>
</dbReference>
<protein>
    <submittedName>
        <fullName evidence="6">Transcription regulator</fullName>
    </submittedName>
</protein>
<keyword evidence="4" id="KW-0804">Transcription</keyword>
<dbReference type="PRINTS" id="PR00039">
    <property type="entry name" value="HTHLYSR"/>
</dbReference>
<dbReference type="FunFam" id="1.10.10.10:FF:000001">
    <property type="entry name" value="LysR family transcriptional regulator"/>
    <property type="match status" value="1"/>
</dbReference>
<dbReference type="InterPro" id="IPR036388">
    <property type="entry name" value="WH-like_DNA-bd_sf"/>
</dbReference>
<evidence type="ECO:0000313" key="7">
    <source>
        <dbReference type="Proteomes" id="UP000050961"/>
    </source>
</evidence>
<dbReference type="Proteomes" id="UP000050961">
    <property type="component" value="Unassembled WGS sequence"/>
</dbReference>
<comment type="similarity">
    <text evidence="1">Belongs to the LysR transcriptional regulatory family.</text>
</comment>
<sequence>MRLEQLEYLEMIVKTGSFNEAAKRLFMTQPSLSNAIKKLEEELSIKLLLRTKTGVSLTDDGREFMSYSRQVTDQVDLLRERYKKHEPRKKAFSVSAQHYAFVVNAFVELLRGLDVDEYNFTLRETETQNIFDDLNEFKSEIGILYLNGFNKKVLQKIMKENELEFQPLFVARPHIFVGYRNPLTKKRSVKLADLEDYPYLSYEQGDANSFFFAEEILSTIVHKKNIKVSDRATIFNLMAGVNGYTISSGIISSDLNDDKIVAIPLEVNDSMTLGLVKHRQLELSLTAQQYLKILKRHIRNYGFQIVDENN</sequence>
<evidence type="ECO:0000256" key="3">
    <source>
        <dbReference type="ARBA" id="ARBA00023125"/>
    </source>
</evidence>
<keyword evidence="7" id="KW-1185">Reference proteome</keyword>
<gene>
    <name evidence="6" type="ORF">FD15_GL001302</name>
</gene>
<dbReference type="InterPro" id="IPR005119">
    <property type="entry name" value="LysR_subst-bd"/>
</dbReference>
<keyword evidence="3" id="KW-0238">DNA-binding</keyword>
<reference evidence="6 7" key="1">
    <citation type="journal article" date="2015" name="Genome Announc.">
        <title>Expanding the biotechnology potential of lactobacilli through comparative genomics of 213 strains and associated genera.</title>
        <authorList>
            <person name="Sun Z."/>
            <person name="Harris H.M."/>
            <person name="McCann A."/>
            <person name="Guo C."/>
            <person name="Argimon S."/>
            <person name="Zhang W."/>
            <person name="Yang X."/>
            <person name="Jeffery I.B."/>
            <person name="Cooney J.C."/>
            <person name="Kagawa T.F."/>
            <person name="Liu W."/>
            <person name="Song Y."/>
            <person name="Salvetti E."/>
            <person name="Wrobel A."/>
            <person name="Rasinkangas P."/>
            <person name="Parkhill J."/>
            <person name="Rea M.C."/>
            <person name="O'Sullivan O."/>
            <person name="Ritari J."/>
            <person name="Douillard F.P."/>
            <person name="Paul Ross R."/>
            <person name="Yang R."/>
            <person name="Briner A.E."/>
            <person name="Felis G.E."/>
            <person name="de Vos W.M."/>
            <person name="Barrangou R."/>
            <person name="Klaenhammer T.R."/>
            <person name="Caufield P.W."/>
            <person name="Cui Y."/>
            <person name="Zhang H."/>
            <person name="O'Toole P.W."/>
        </authorList>
    </citation>
    <scope>NUCLEOTIDE SEQUENCE [LARGE SCALE GENOMIC DNA]</scope>
    <source>
        <strain evidence="6 7">DSM 21376</strain>
    </source>
</reference>
<evidence type="ECO:0000259" key="5">
    <source>
        <dbReference type="PROSITE" id="PS50931"/>
    </source>
</evidence>
<dbReference type="Pfam" id="PF03466">
    <property type="entry name" value="LysR_substrate"/>
    <property type="match status" value="1"/>
</dbReference>
<name>A0A023CW38_9LACO</name>
<dbReference type="EMBL" id="AYZF01000013">
    <property type="protein sequence ID" value="KRN06108.1"/>
    <property type="molecule type" value="Genomic_DNA"/>
</dbReference>
<dbReference type="GO" id="GO:0003700">
    <property type="term" value="F:DNA-binding transcription factor activity"/>
    <property type="evidence" value="ECO:0007669"/>
    <property type="project" value="InterPro"/>
</dbReference>
<dbReference type="OrthoDB" id="9803735at2"/>
<accession>A0A023CW38</accession>
<dbReference type="CDD" id="cd05466">
    <property type="entry name" value="PBP2_LTTR_substrate"/>
    <property type="match status" value="1"/>
</dbReference>
<dbReference type="PROSITE" id="PS50931">
    <property type="entry name" value="HTH_LYSR"/>
    <property type="match status" value="1"/>
</dbReference>
<evidence type="ECO:0000256" key="1">
    <source>
        <dbReference type="ARBA" id="ARBA00009437"/>
    </source>
</evidence>
<organism evidence="6 7">
    <name type="scientific">Liquorilactobacillus sucicola DSM 21376 = JCM 15457</name>
    <dbReference type="NCBI Taxonomy" id="1423806"/>
    <lineage>
        <taxon>Bacteria</taxon>
        <taxon>Bacillati</taxon>
        <taxon>Bacillota</taxon>
        <taxon>Bacilli</taxon>
        <taxon>Lactobacillales</taxon>
        <taxon>Lactobacillaceae</taxon>
        <taxon>Liquorilactobacillus</taxon>
    </lineage>
</organism>
<dbReference type="AlphaFoldDB" id="A0A023CW38"/>
<dbReference type="eggNOG" id="COG0583">
    <property type="taxonomic scope" value="Bacteria"/>
</dbReference>
<dbReference type="GO" id="GO:0032993">
    <property type="term" value="C:protein-DNA complex"/>
    <property type="evidence" value="ECO:0007669"/>
    <property type="project" value="TreeGrafter"/>
</dbReference>
<dbReference type="SUPFAM" id="SSF53850">
    <property type="entry name" value="Periplasmic binding protein-like II"/>
    <property type="match status" value="1"/>
</dbReference>
<dbReference type="PATRIC" id="fig|1423806.3.peg.1323"/>
<dbReference type="Pfam" id="PF00126">
    <property type="entry name" value="HTH_1"/>
    <property type="match status" value="1"/>
</dbReference>
<evidence type="ECO:0000256" key="2">
    <source>
        <dbReference type="ARBA" id="ARBA00023015"/>
    </source>
</evidence>
<dbReference type="PANTHER" id="PTHR30346:SF0">
    <property type="entry name" value="HCA OPERON TRANSCRIPTIONAL ACTIVATOR HCAR"/>
    <property type="match status" value="1"/>
</dbReference>
<dbReference type="SUPFAM" id="SSF46785">
    <property type="entry name" value="Winged helix' DNA-binding domain"/>
    <property type="match status" value="1"/>
</dbReference>
<dbReference type="RefSeq" id="WP_034987997.1">
    <property type="nucleotide sequence ID" value="NZ_AYZF01000013.1"/>
</dbReference>
<dbReference type="Gene3D" id="3.40.190.290">
    <property type="match status" value="1"/>
</dbReference>
<evidence type="ECO:0000313" key="6">
    <source>
        <dbReference type="EMBL" id="KRN06108.1"/>
    </source>
</evidence>
<feature type="domain" description="HTH lysR-type" evidence="5">
    <location>
        <begin position="1"/>
        <end position="58"/>
    </location>
</feature>
<dbReference type="InterPro" id="IPR036390">
    <property type="entry name" value="WH_DNA-bd_sf"/>
</dbReference>